<dbReference type="PANTHER" id="PTHR26379">
    <property type="entry name" value="BTB/POZ AND MATH DOMAIN-CONTAINING PROTEIN 1"/>
    <property type="match status" value="1"/>
</dbReference>
<dbReference type="Pfam" id="PF00651">
    <property type="entry name" value="BTB"/>
    <property type="match status" value="1"/>
</dbReference>
<evidence type="ECO:0000256" key="2">
    <source>
        <dbReference type="ARBA" id="ARBA00010846"/>
    </source>
</evidence>
<dbReference type="InterPro" id="IPR002083">
    <property type="entry name" value="MATH/TRAF_dom"/>
</dbReference>
<dbReference type="Proteomes" id="UP000823388">
    <property type="component" value="Chromosome 7N"/>
</dbReference>
<feature type="domain" description="MATH" evidence="4">
    <location>
        <begin position="17"/>
        <end position="150"/>
    </location>
</feature>
<name>A0A8T0PV68_PANVG</name>
<comment type="pathway">
    <text evidence="1">Protein modification; protein ubiquitination.</text>
</comment>
<evidence type="ECO:0000313" key="6">
    <source>
        <dbReference type="Proteomes" id="UP000823388"/>
    </source>
</evidence>
<reference evidence="5" key="1">
    <citation type="submission" date="2020-05" db="EMBL/GenBank/DDBJ databases">
        <title>WGS assembly of Panicum virgatum.</title>
        <authorList>
            <person name="Lovell J.T."/>
            <person name="Jenkins J."/>
            <person name="Shu S."/>
            <person name="Juenger T.E."/>
            <person name="Schmutz J."/>
        </authorList>
    </citation>
    <scope>NUCLEOTIDE SEQUENCE</scope>
    <source>
        <strain evidence="5">AP13</strain>
    </source>
</reference>
<dbReference type="Gene3D" id="3.30.710.10">
    <property type="entry name" value="Potassium Channel Kv1.1, Chain A"/>
    <property type="match status" value="1"/>
</dbReference>
<dbReference type="Pfam" id="PF24570">
    <property type="entry name" value="BACK_BPM_SPOP"/>
    <property type="match status" value="1"/>
</dbReference>
<accession>A0A8T0PV68</accession>
<dbReference type="Pfam" id="PF22486">
    <property type="entry name" value="MATH_2"/>
    <property type="match status" value="1"/>
</dbReference>
<dbReference type="CDD" id="cd00121">
    <property type="entry name" value="MATH"/>
    <property type="match status" value="1"/>
</dbReference>
<dbReference type="OrthoDB" id="681301at2759"/>
<dbReference type="SUPFAM" id="SSF54695">
    <property type="entry name" value="POZ domain"/>
    <property type="match status" value="1"/>
</dbReference>
<dbReference type="PROSITE" id="PS50097">
    <property type="entry name" value="BTB"/>
    <property type="match status" value="1"/>
</dbReference>
<dbReference type="Gene3D" id="2.60.210.10">
    <property type="entry name" value="Apoptosis, Tumor Necrosis Factor Receptor Associated Protein 2, Chain A"/>
    <property type="match status" value="1"/>
</dbReference>
<dbReference type="Gene3D" id="1.25.40.420">
    <property type="match status" value="1"/>
</dbReference>
<dbReference type="SUPFAM" id="SSF49599">
    <property type="entry name" value="TRAF domain-like"/>
    <property type="match status" value="1"/>
</dbReference>
<protein>
    <submittedName>
        <fullName evidence="5">Uncharacterized protein</fullName>
    </submittedName>
</protein>
<sequence length="373" mass="41917">MASTVGDPSTTTISTRSYYHVLQIDGYSTIFDTLADFSCIDSLPFDAGGYRWHRNFNPKGSRPETADFIALFLLLADPVDGEAVTANITFSLLNPDLQDSASLYRRTGIAPVAFSKVNRECGYRKFIKRECFERSSKFLKDDRFAIRIDVHIVKRASSSSMVVPPSDLHRHLHGLLSSKEGADVELRVGGEKFAAHRLVLGARSSVFKAELFHQTEGSTSTNAVIQIQDMDARVFRVLLTFIYTDVLPDMDHQDEFAMTGRLIVAADRYNLQRLKLMCEDRLCGHIGTASVATILALAKKHHCPSLKQACFEFLGSFVALSKVIGTKQFEYLELSWPNVMNELICNVIARYEEKKQIVGCNNQEIHESVMLFR</sequence>
<keyword evidence="6" id="KW-1185">Reference proteome</keyword>
<feature type="domain" description="BTB" evidence="3">
    <location>
        <begin position="182"/>
        <end position="251"/>
    </location>
</feature>
<dbReference type="PANTHER" id="PTHR26379:SF382">
    <property type="entry name" value="OS10G0435900 PROTEIN"/>
    <property type="match status" value="1"/>
</dbReference>
<evidence type="ECO:0000259" key="3">
    <source>
        <dbReference type="PROSITE" id="PS50097"/>
    </source>
</evidence>
<dbReference type="SMART" id="SM00225">
    <property type="entry name" value="BTB"/>
    <property type="match status" value="1"/>
</dbReference>
<evidence type="ECO:0000259" key="4">
    <source>
        <dbReference type="PROSITE" id="PS50144"/>
    </source>
</evidence>
<proteinExistence type="inferred from homology"/>
<evidence type="ECO:0000256" key="1">
    <source>
        <dbReference type="ARBA" id="ARBA00004906"/>
    </source>
</evidence>
<dbReference type="InterPro" id="IPR008974">
    <property type="entry name" value="TRAF-like"/>
</dbReference>
<comment type="caution">
    <text evidence="5">The sequence shown here is derived from an EMBL/GenBank/DDBJ whole genome shotgun (WGS) entry which is preliminary data.</text>
</comment>
<organism evidence="5 6">
    <name type="scientific">Panicum virgatum</name>
    <name type="common">Blackwell switchgrass</name>
    <dbReference type="NCBI Taxonomy" id="38727"/>
    <lineage>
        <taxon>Eukaryota</taxon>
        <taxon>Viridiplantae</taxon>
        <taxon>Streptophyta</taxon>
        <taxon>Embryophyta</taxon>
        <taxon>Tracheophyta</taxon>
        <taxon>Spermatophyta</taxon>
        <taxon>Magnoliopsida</taxon>
        <taxon>Liliopsida</taxon>
        <taxon>Poales</taxon>
        <taxon>Poaceae</taxon>
        <taxon>PACMAD clade</taxon>
        <taxon>Panicoideae</taxon>
        <taxon>Panicodae</taxon>
        <taxon>Paniceae</taxon>
        <taxon>Panicinae</taxon>
        <taxon>Panicum</taxon>
        <taxon>Panicum sect. Hiantes</taxon>
    </lineage>
</organism>
<dbReference type="InterPro" id="IPR056423">
    <property type="entry name" value="BACK_BPM_SPOP"/>
</dbReference>
<dbReference type="EMBL" id="CM029050">
    <property type="protein sequence ID" value="KAG2566337.1"/>
    <property type="molecule type" value="Genomic_DNA"/>
</dbReference>
<dbReference type="PROSITE" id="PS50144">
    <property type="entry name" value="MATH"/>
    <property type="match status" value="1"/>
</dbReference>
<dbReference type="AlphaFoldDB" id="A0A8T0PV68"/>
<dbReference type="InterPro" id="IPR000210">
    <property type="entry name" value="BTB/POZ_dom"/>
</dbReference>
<dbReference type="InterPro" id="IPR011333">
    <property type="entry name" value="SKP1/BTB/POZ_sf"/>
</dbReference>
<evidence type="ECO:0000313" key="5">
    <source>
        <dbReference type="EMBL" id="KAG2566337.1"/>
    </source>
</evidence>
<gene>
    <name evidence="5" type="ORF">PVAP13_7NG196185</name>
</gene>
<dbReference type="InterPro" id="IPR045005">
    <property type="entry name" value="BPM1-6"/>
</dbReference>
<comment type="similarity">
    <text evidence="2">Belongs to the Tdpoz family.</text>
</comment>
<dbReference type="GO" id="GO:0016567">
    <property type="term" value="P:protein ubiquitination"/>
    <property type="evidence" value="ECO:0007669"/>
    <property type="project" value="InterPro"/>
</dbReference>